<dbReference type="PROSITE" id="PS50021">
    <property type="entry name" value="CH"/>
    <property type="match status" value="2"/>
</dbReference>
<evidence type="ECO:0000259" key="16">
    <source>
        <dbReference type="PROSITE" id="PS50021"/>
    </source>
</evidence>
<feature type="region of interest" description="Disordered" evidence="14">
    <location>
        <begin position="2172"/>
        <end position="2322"/>
    </location>
</feature>
<evidence type="ECO:0000313" key="17">
    <source>
        <dbReference type="EMBL" id="KAK3093168.1"/>
    </source>
</evidence>
<dbReference type="FunFam" id="2.30.29.30:FF:000024">
    <property type="entry name" value="Spectrin beta chain"/>
    <property type="match status" value="1"/>
</dbReference>
<dbReference type="FunFam" id="1.20.58.60:FF:000049">
    <property type="entry name" value="Spectrin beta chain"/>
    <property type="match status" value="1"/>
</dbReference>
<dbReference type="GO" id="GO:0005200">
    <property type="term" value="F:structural constituent of cytoskeleton"/>
    <property type="evidence" value="ECO:0007669"/>
    <property type="project" value="UniProtKB-UniRule"/>
</dbReference>
<keyword evidence="10 12" id="KW-0206">Cytoskeleton</keyword>
<feature type="coiled-coil region" evidence="13">
    <location>
        <begin position="491"/>
        <end position="525"/>
    </location>
</feature>
<dbReference type="InterPro" id="IPR011993">
    <property type="entry name" value="PH-like_dom_sf"/>
</dbReference>
<dbReference type="InterPro" id="IPR001589">
    <property type="entry name" value="Actinin_actin-bd_CS"/>
</dbReference>
<reference evidence="17" key="1">
    <citation type="submission" date="2019-08" db="EMBL/GenBank/DDBJ databases">
        <title>The improved chromosome-level genome for the pearl oyster Pinctada fucata martensii using PacBio sequencing and Hi-C.</title>
        <authorList>
            <person name="Zheng Z."/>
        </authorList>
    </citation>
    <scope>NUCLEOTIDE SEQUENCE</scope>
    <source>
        <strain evidence="17">ZZ-2019</strain>
        <tissue evidence="17">Adductor muscle</tissue>
    </source>
</reference>
<dbReference type="PROSITE" id="PS00019">
    <property type="entry name" value="ACTININ_1"/>
    <property type="match status" value="1"/>
</dbReference>
<dbReference type="Gene3D" id="1.20.58.60">
    <property type="match status" value="12"/>
</dbReference>
<keyword evidence="6" id="KW-0597">Phosphoprotein</keyword>
<dbReference type="FunFam" id="1.20.58.60:FF:000083">
    <property type="entry name" value="Spectrin beta chain"/>
    <property type="match status" value="1"/>
</dbReference>
<evidence type="ECO:0000313" key="18">
    <source>
        <dbReference type="Proteomes" id="UP001186944"/>
    </source>
</evidence>
<keyword evidence="8" id="KW-0007">Acetylation</keyword>
<evidence type="ECO:0000259" key="15">
    <source>
        <dbReference type="PROSITE" id="PS50003"/>
    </source>
</evidence>
<accession>A0AA88Y6B1</accession>
<dbReference type="InterPro" id="IPR001715">
    <property type="entry name" value="CH_dom"/>
</dbReference>
<feature type="compositionally biased region" description="Basic residues" evidence="14">
    <location>
        <begin position="2452"/>
        <end position="2465"/>
    </location>
</feature>
<keyword evidence="4 12" id="KW-0117">Actin capping</keyword>
<dbReference type="PIRSF" id="PIRSF002297">
    <property type="entry name" value="Spectrin_beta_subunit"/>
    <property type="match status" value="1"/>
</dbReference>
<name>A0AA88Y6B1_PINIB</name>
<comment type="caution">
    <text evidence="17">The sequence shown here is derived from an EMBL/GenBank/DDBJ whole genome shotgun (WGS) entry which is preliminary data.</text>
</comment>
<dbReference type="SUPFAM" id="SSF46966">
    <property type="entry name" value="Spectrin repeat"/>
    <property type="match status" value="13"/>
</dbReference>
<evidence type="ECO:0000256" key="14">
    <source>
        <dbReference type="SAM" id="MobiDB-lite"/>
    </source>
</evidence>
<evidence type="ECO:0000256" key="7">
    <source>
        <dbReference type="ARBA" id="ARBA00022737"/>
    </source>
</evidence>
<dbReference type="SUPFAM" id="SSF50729">
    <property type="entry name" value="PH domain-like"/>
    <property type="match status" value="1"/>
</dbReference>
<evidence type="ECO:0000256" key="3">
    <source>
        <dbReference type="ARBA" id="ARBA00006826"/>
    </source>
</evidence>
<dbReference type="Pfam" id="PF00307">
    <property type="entry name" value="CH"/>
    <property type="match status" value="2"/>
</dbReference>
<dbReference type="InterPro" id="IPR001605">
    <property type="entry name" value="PH_dom-spectrin-type"/>
</dbReference>
<dbReference type="FunFam" id="1.20.58.60:FF:000018">
    <property type="entry name" value="Spectrin beta chain"/>
    <property type="match status" value="1"/>
</dbReference>
<dbReference type="PROSITE" id="PS00020">
    <property type="entry name" value="ACTININ_2"/>
    <property type="match status" value="1"/>
</dbReference>
<keyword evidence="7" id="KW-0677">Repeat</keyword>
<feature type="compositionally biased region" description="Polar residues" evidence="14">
    <location>
        <begin position="2262"/>
        <end position="2271"/>
    </location>
</feature>
<dbReference type="CDD" id="cd21246">
    <property type="entry name" value="CH_SPTB-like_rpt1"/>
    <property type="match status" value="1"/>
</dbReference>
<evidence type="ECO:0000256" key="10">
    <source>
        <dbReference type="ARBA" id="ARBA00023212"/>
    </source>
</evidence>
<dbReference type="SMART" id="SM00233">
    <property type="entry name" value="PH"/>
    <property type="match status" value="1"/>
</dbReference>
<organism evidence="17 18">
    <name type="scientific">Pinctada imbricata</name>
    <name type="common">Atlantic pearl-oyster</name>
    <name type="synonym">Pinctada martensii</name>
    <dbReference type="NCBI Taxonomy" id="66713"/>
    <lineage>
        <taxon>Eukaryota</taxon>
        <taxon>Metazoa</taxon>
        <taxon>Spiralia</taxon>
        <taxon>Lophotrochozoa</taxon>
        <taxon>Mollusca</taxon>
        <taxon>Bivalvia</taxon>
        <taxon>Autobranchia</taxon>
        <taxon>Pteriomorphia</taxon>
        <taxon>Pterioida</taxon>
        <taxon>Pterioidea</taxon>
        <taxon>Pteriidae</taxon>
        <taxon>Pinctada</taxon>
    </lineage>
</organism>
<evidence type="ECO:0000256" key="11">
    <source>
        <dbReference type="ARBA" id="ARBA00054264"/>
    </source>
</evidence>
<dbReference type="InterPro" id="IPR002017">
    <property type="entry name" value="Spectrin_repeat"/>
</dbReference>
<gene>
    <name evidence="17" type="ORF">FSP39_012135</name>
</gene>
<dbReference type="PROSITE" id="PS50003">
    <property type="entry name" value="PH_DOMAIN"/>
    <property type="match status" value="1"/>
</dbReference>
<dbReference type="SMART" id="SM00033">
    <property type="entry name" value="CH"/>
    <property type="match status" value="2"/>
</dbReference>
<feature type="domain" description="Calponin-homology (CH)" evidence="16">
    <location>
        <begin position="207"/>
        <end position="312"/>
    </location>
</feature>
<dbReference type="InterPro" id="IPR018159">
    <property type="entry name" value="Spectrin/alpha-actinin"/>
</dbReference>
<dbReference type="GO" id="GO:0005543">
    <property type="term" value="F:phospholipid binding"/>
    <property type="evidence" value="ECO:0007669"/>
    <property type="project" value="InterPro"/>
</dbReference>
<dbReference type="FunFam" id="1.20.58.60:FF:000020">
    <property type="entry name" value="Spectrin alpha chain, non-erythrocytic 1"/>
    <property type="match status" value="2"/>
</dbReference>
<dbReference type="SMART" id="SM00150">
    <property type="entry name" value="SPEC"/>
    <property type="match status" value="17"/>
</dbReference>
<comment type="subcellular location">
    <subcellularLocation>
        <location evidence="2">Cytoplasm</location>
        <location evidence="2">Cell cortex</location>
    </subcellularLocation>
    <subcellularLocation>
        <location evidence="1">Cytoplasm</location>
        <location evidence="1">Cytoskeleton</location>
    </subcellularLocation>
</comment>
<dbReference type="FunFam" id="1.20.58.60:FF:000059">
    <property type="entry name" value="Spectrin beta chain"/>
    <property type="match status" value="1"/>
</dbReference>
<feature type="compositionally biased region" description="Polar residues" evidence="14">
    <location>
        <begin position="2174"/>
        <end position="2190"/>
    </location>
</feature>
<feature type="domain" description="PH" evidence="15">
    <location>
        <begin position="2316"/>
        <end position="2428"/>
    </location>
</feature>
<evidence type="ECO:0000256" key="12">
    <source>
        <dbReference type="PIRNR" id="PIRNR002297"/>
    </source>
</evidence>
<feature type="compositionally biased region" description="Basic and acidic residues" evidence="14">
    <location>
        <begin position="2294"/>
        <end position="2305"/>
    </location>
</feature>
<dbReference type="InterPro" id="IPR001849">
    <property type="entry name" value="PH_domain"/>
</dbReference>
<dbReference type="SUPFAM" id="SSF47576">
    <property type="entry name" value="Calponin-homology domain, CH-domain"/>
    <property type="match status" value="1"/>
</dbReference>
<feature type="coiled-coil region" evidence="13">
    <location>
        <begin position="817"/>
        <end position="851"/>
    </location>
</feature>
<evidence type="ECO:0000256" key="1">
    <source>
        <dbReference type="ARBA" id="ARBA00004245"/>
    </source>
</evidence>
<dbReference type="EMBL" id="VSWD01000009">
    <property type="protein sequence ID" value="KAK3093168.1"/>
    <property type="molecule type" value="Genomic_DNA"/>
</dbReference>
<sequence length="2465" mass="286400">MTEVIDQYSNGVRWDPGMMEEDFDPGSNSSKLFERSRIKALAGVSEVQNQSHSRALTMSRIINGQVSAGTEERMIYDKIKKLADERELVQKKTFTKWVNSHLIRIGCRIQDLYIDLRDGKMLMKLLEVLSGERLPRPTKGKMRIHCLENVDKALQFLHEQKVHLENMGAHDIVDGNARLSLGLIWTIILRFQIQDITVEETDNSETKSAKDALLLWCQMKTAGYPNVNVRNFTTSWRDGLAFNAIIHKHRPDLIQYEKLQKSNALYNLNNAFEIAEEKLGLTRLLDPEDVNVEFPDEKSIITYVVTYYHYFSKMKAESVQGKRIGKVIDNALDTDHLVDDYETFTSDLLEWIEQTIAILNDRQFANSLSGVQQQLTAFNAYRTKEKPKKFDEKGNLEVLLFTLQSKMRANNQRPYFPKEGKLISDINKAWDRLEKAEHERELALREELIRQEKLEQLANRFDRKAGMRETWLSENQKLVSQDNFGFDLAAVEAATKKHEAIETDINAYEERVQAVVSVANELDQENYHDIDRINARKDNVLRLWNYLLELLRARRMRLELSLSLQRIFQEMLYILDWMEEIKARLMSEDYGKHLMSVEDLLQKHSLLEADIHVLGERVKTVNSQAVKFVDGDIPEAGGYRPVEPEVVRERMNTLENAYDELLRLAAERRDRLEESRKLWQFYWDMADEEGWIKEKEQLMSSPDLGHDLTSVHLLLNKQKQMEDEMTARHTHLQSVLQVGDDLISAGNFGADKIQERIDEINQQWESLIDLAAFRKKRLNEAVDYYQFFADADDVDAWMYDTFRIVSSEDVGKDEASVQSLLKKHKEVTDELKNYESTIAALHEQAANLGEQDRESPDVQTRLGTIDRRYQELLELAKLRKQRLLDALSLYKLFNEADGVETWIDEKGKFLTTIIITDDVEEIAIMKHRFDSFEHEMNANASKVAVVNQLARQLLQIEHPNTADVIERQNKLNGGWNNLRELVDQKREEINVAHGVQNFNIECSETISWIHEKAKVIESTDELSNDLAGVMTLQRRLSGMERDLAAIQAKLESLQNEAEKLQDEKPEEAEAIREKIAEINNVWMDLKEMLKERDEKLGEAGELQRFLGNLDHFQQWLSRTQTTVASEDIPNSLADAEKLLNQHQQLKDEIDAYAPEYAKMKEFGGRVTEGQDDPQYMFLAQRLQALDNGWEELLQMWENRQNLLSQSLNLQMYLRDAKQAEVLLNQQENFLSKEEVPNTLEAAENLIKSHEAFITTTDANDEKINAVLQFANRLIEDNHYAADKIHKKAENISERRDVNRQRAYEQLERLKDQLLLQQFLQECDELRDWLHDKMAAAHDETYRDAKNLHSKYLRHQAFEREIAANKDRLMRLMQAGEGLIQEKPECRDQIEPILSSLQEQWDELETTTKSKAERLFDANRAVLYEQSCDDIDGWLAELESQVLMTEEGAKDLTTVNLLMQKQNQLESQMKMKESQVSELDEQAVILKRVDPQQESAIEARKAMVAERFSKMQEPLIKRRGQLEKVKRIHQFIRDVEDEKIWIAEKMPLATSTNFGNSLLSVQLLTKKNHSLQTEIENHESRIYSVIEVGQELIQEGHPQSEEFSALIEDLLMKWEELKQAVWQRDERLQLSDIAQQYYYDASEAEAWMSEQELYMMGEERAKDELGAQNFMKKHQVLENAVEDYAEVVRQLGERSRNLISSEHPESDQIAVRQSQVDKLYAGLKDLAHERKSKLEEVLKLYVMNRDIDDIMQWILEKQYVAGSHELGADFEHVSMLKERFKEFARDTESIGTERVSAANENCDQLIAAEHSDSAVIAEWKDNLNEAWNDLLELIDTRTQMLQASWELHKFYHDCKDLLERILEKENHIPEDLGRDAQSVAALQRKHANFENDLITLGVQVQALQEESVRLQTGYAGDKKEEIQYREKEVVDAWKNLQMLVDSRRVKLADASDLFKFFNMVRDLLLWMDDIIRQMKTQEKPRDVSGVELLMNNHQGLKAEIDAREENFAICVNLGKDLLDRKHYRSDEVREKLIQLTTQRLDMNDQWEDRWEHLKLILEIYQFARDATVAEAWLMAQEPYLQNQDLGDTLDAVENLIKKHEAFEKSAMTQEERFVALEKLTMFEMRERQRREEEHPEEILKQKEERRQKAIAEFLPPPKPPTPEPEPIAAVEVPAQQSEPVSEQVQGSSTDQPKSEPQDGSEMATQYDQEPTRRRSPRESPPRRVTPERADTTQDTPPSPSTPVTEKPTPSPRGAEGIKPSPRPKQQTLERSPQPSPTLEKKRQRSKSPFSRLFNRKKDYGRHEKCMYPEQPSTSAESVHHEGMLTRKHDWETAEKRASNRSWDKVFVVLHGNSVSCYKDKKTAKQDPSHHVHKEAALEITNAACSRATDYTKRPYVFRLKLSSGGEYLFHAKDEGEMDLWIQKINSVTGAEGTSIPSKSQTLPARMEGEKKEEHKKKKGFLTLKKK</sequence>
<dbReference type="FunFam" id="1.10.418.10:FF:000004">
    <property type="entry name" value="Spectrin beta chain"/>
    <property type="match status" value="1"/>
</dbReference>
<evidence type="ECO:0000256" key="4">
    <source>
        <dbReference type="ARBA" id="ARBA00022467"/>
    </source>
</evidence>
<dbReference type="FunFam" id="1.20.58.60:FF:000106">
    <property type="entry name" value="Spectrin beta chain"/>
    <property type="match status" value="1"/>
</dbReference>
<proteinExistence type="inferred from homology"/>
<evidence type="ECO:0000256" key="6">
    <source>
        <dbReference type="ARBA" id="ARBA00022553"/>
    </source>
</evidence>
<comment type="similarity">
    <text evidence="3 12">Belongs to the spectrin family.</text>
</comment>
<dbReference type="FunFam" id="1.20.58.60:FF:000019">
    <property type="entry name" value="Spectrin beta chain"/>
    <property type="match status" value="1"/>
</dbReference>
<dbReference type="PRINTS" id="PR00683">
    <property type="entry name" value="SPECTRINPH"/>
</dbReference>
<dbReference type="Pfam" id="PF00435">
    <property type="entry name" value="Spectrin"/>
    <property type="match status" value="17"/>
</dbReference>
<dbReference type="CDD" id="cd00176">
    <property type="entry name" value="SPEC"/>
    <property type="match status" value="8"/>
</dbReference>
<keyword evidence="13" id="KW-0175">Coiled coil</keyword>
<keyword evidence="18" id="KW-1185">Reference proteome</keyword>
<evidence type="ECO:0000256" key="13">
    <source>
        <dbReference type="SAM" id="Coils"/>
    </source>
</evidence>
<dbReference type="Gene3D" id="2.30.29.30">
    <property type="entry name" value="Pleckstrin-homology domain (PH domain)/Phosphotyrosine-binding domain (PTB)"/>
    <property type="match status" value="1"/>
</dbReference>
<dbReference type="Proteomes" id="UP001186944">
    <property type="component" value="Unassembled WGS sequence"/>
</dbReference>
<dbReference type="CDD" id="cd21248">
    <property type="entry name" value="CH_SPTB_like_rpt2"/>
    <property type="match status" value="1"/>
</dbReference>
<dbReference type="InterPro" id="IPR041681">
    <property type="entry name" value="PH_9"/>
</dbReference>
<feature type="compositionally biased region" description="Basic and acidic residues" evidence="14">
    <location>
        <begin position="2208"/>
        <end position="2230"/>
    </location>
</feature>
<dbReference type="Gene3D" id="1.10.418.10">
    <property type="entry name" value="Calponin-like domain"/>
    <property type="match status" value="2"/>
</dbReference>
<dbReference type="FunFam" id="1.20.58.60:FF:000028">
    <property type="entry name" value="Spectrin beta chain"/>
    <property type="match status" value="1"/>
</dbReference>
<dbReference type="CDD" id="cd10571">
    <property type="entry name" value="PH_beta_spectrin"/>
    <property type="match status" value="1"/>
</dbReference>
<comment type="function">
    <text evidence="11">Probably plays an important role in neuronal membrane skeleton.</text>
</comment>
<evidence type="ECO:0000256" key="8">
    <source>
        <dbReference type="ARBA" id="ARBA00022990"/>
    </source>
</evidence>
<dbReference type="GO" id="GO:0005829">
    <property type="term" value="C:cytosol"/>
    <property type="evidence" value="ECO:0007669"/>
    <property type="project" value="UniProtKB-ARBA"/>
</dbReference>
<dbReference type="PANTHER" id="PTHR11915">
    <property type="entry name" value="SPECTRIN/FILAMIN RELATED CYTOSKELETAL PROTEIN"/>
    <property type="match status" value="1"/>
</dbReference>
<evidence type="ECO:0000256" key="9">
    <source>
        <dbReference type="ARBA" id="ARBA00023203"/>
    </source>
</evidence>
<dbReference type="Pfam" id="PF15410">
    <property type="entry name" value="PH_9"/>
    <property type="match status" value="1"/>
</dbReference>
<dbReference type="FunFam" id="1.10.418.10:FF:000003">
    <property type="entry name" value="Spectrin beta chain"/>
    <property type="match status" value="1"/>
</dbReference>
<dbReference type="FunFam" id="1.20.58.60:FF:000011">
    <property type="entry name" value="Spectrin beta chain"/>
    <property type="match status" value="1"/>
</dbReference>
<keyword evidence="5 12" id="KW-0963">Cytoplasm</keyword>
<dbReference type="InterPro" id="IPR036872">
    <property type="entry name" value="CH_dom_sf"/>
</dbReference>
<evidence type="ECO:0000256" key="2">
    <source>
        <dbReference type="ARBA" id="ARBA00004544"/>
    </source>
</evidence>
<dbReference type="GO" id="GO:0003779">
    <property type="term" value="F:actin binding"/>
    <property type="evidence" value="ECO:0007669"/>
    <property type="project" value="UniProtKB-KW"/>
</dbReference>
<feature type="domain" description="Calponin-homology (CH)" evidence="16">
    <location>
        <begin position="88"/>
        <end position="192"/>
    </location>
</feature>
<dbReference type="InterPro" id="IPR016343">
    <property type="entry name" value="Spectrin_bsu"/>
</dbReference>
<dbReference type="FunFam" id="1.20.58.60:FF:000033">
    <property type="entry name" value="Spectrin beta chain"/>
    <property type="match status" value="1"/>
</dbReference>
<dbReference type="GO" id="GO:0016192">
    <property type="term" value="P:vesicle-mediated transport"/>
    <property type="evidence" value="ECO:0007669"/>
    <property type="project" value="UniProtKB-ARBA"/>
</dbReference>
<dbReference type="GO" id="GO:0016020">
    <property type="term" value="C:membrane"/>
    <property type="evidence" value="ECO:0007669"/>
    <property type="project" value="UniProtKB-ARBA"/>
</dbReference>
<evidence type="ECO:0000256" key="5">
    <source>
        <dbReference type="ARBA" id="ARBA00022490"/>
    </source>
</evidence>
<dbReference type="GO" id="GO:0051693">
    <property type="term" value="P:actin filament capping"/>
    <property type="evidence" value="ECO:0007669"/>
    <property type="project" value="UniProtKB-UniRule"/>
</dbReference>
<keyword evidence="9 12" id="KW-0009">Actin-binding</keyword>
<feature type="coiled-coil region" evidence="13">
    <location>
        <begin position="1454"/>
        <end position="1481"/>
    </location>
</feature>
<protein>
    <recommendedName>
        <fullName evidence="12">Spectrin beta chain</fullName>
    </recommendedName>
</protein>
<feature type="region of interest" description="Disordered" evidence="14">
    <location>
        <begin position="2429"/>
        <end position="2465"/>
    </location>
</feature>
<dbReference type="GO" id="GO:0008091">
    <property type="term" value="C:spectrin"/>
    <property type="evidence" value="ECO:0007669"/>
    <property type="project" value="InterPro"/>
</dbReference>
<feature type="coiled-coil region" evidence="13">
    <location>
        <begin position="1029"/>
        <end position="1070"/>
    </location>
</feature>